<keyword evidence="2" id="KW-1185">Reference proteome</keyword>
<dbReference type="OrthoDB" id="6412187at2759"/>
<name>A0A443QFR4_9ACAR</name>
<dbReference type="FunFam" id="3.40.720.10:FF:000017">
    <property type="entry name" value="Predicted protein"/>
    <property type="match status" value="1"/>
</dbReference>
<protein>
    <recommendedName>
        <fullName evidence="3">DUF229 domain containing protein</fullName>
    </recommendedName>
</protein>
<evidence type="ECO:0000313" key="2">
    <source>
        <dbReference type="Proteomes" id="UP000285301"/>
    </source>
</evidence>
<dbReference type="AlphaFoldDB" id="A0A443QFR4"/>
<organism evidence="1 2">
    <name type="scientific">Dinothrombium tinctorium</name>
    <dbReference type="NCBI Taxonomy" id="1965070"/>
    <lineage>
        <taxon>Eukaryota</taxon>
        <taxon>Metazoa</taxon>
        <taxon>Ecdysozoa</taxon>
        <taxon>Arthropoda</taxon>
        <taxon>Chelicerata</taxon>
        <taxon>Arachnida</taxon>
        <taxon>Acari</taxon>
        <taxon>Acariformes</taxon>
        <taxon>Trombidiformes</taxon>
        <taxon>Prostigmata</taxon>
        <taxon>Anystina</taxon>
        <taxon>Parasitengona</taxon>
        <taxon>Trombidioidea</taxon>
        <taxon>Trombidiidae</taxon>
        <taxon>Dinothrombium</taxon>
    </lineage>
</organism>
<dbReference type="PANTHER" id="PTHR10974">
    <property type="entry name" value="FI08016P-RELATED"/>
    <property type="match status" value="1"/>
</dbReference>
<reference evidence="1 2" key="1">
    <citation type="journal article" date="2018" name="Gigascience">
        <title>Genomes of trombidid mites reveal novel predicted allergens and laterally-transferred genes associated with secondary metabolism.</title>
        <authorList>
            <person name="Dong X."/>
            <person name="Chaisiri K."/>
            <person name="Xia D."/>
            <person name="Armstrong S.D."/>
            <person name="Fang Y."/>
            <person name="Donnelly M.J."/>
            <person name="Kadowaki T."/>
            <person name="McGarry J.W."/>
            <person name="Darby A.C."/>
            <person name="Makepeace B.L."/>
        </authorList>
    </citation>
    <scope>NUCLEOTIDE SEQUENCE [LARGE SCALE GENOMIC DNA]</scope>
    <source>
        <strain evidence="1">UoL-WK</strain>
    </source>
</reference>
<dbReference type="Pfam" id="PF02995">
    <property type="entry name" value="DUF229"/>
    <property type="match status" value="1"/>
</dbReference>
<evidence type="ECO:0008006" key="3">
    <source>
        <dbReference type="Google" id="ProtNLM"/>
    </source>
</evidence>
<evidence type="ECO:0000313" key="1">
    <source>
        <dbReference type="EMBL" id="RWS01854.1"/>
    </source>
</evidence>
<dbReference type="STRING" id="1965070.A0A443QFR4"/>
<dbReference type="EMBL" id="NCKU01008508">
    <property type="protein sequence ID" value="RWS01854.1"/>
    <property type="molecule type" value="Genomic_DNA"/>
</dbReference>
<feature type="non-terminal residue" evidence="1">
    <location>
        <position position="624"/>
    </location>
</feature>
<gene>
    <name evidence="1" type="ORF">B4U79_02431</name>
</gene>
<dbReference type="Proteomes" id="UP000285301">
    <property type="component" value="Unassembled WGS sequence"/>
</dbReference>
<dbReference type="InterPro" id="IPR004245">
    <property type="entry name" value="DUF229"/>
</dbReference>
<proteinExistence type="predicted"/>
<comment type="caution">
    <text evidence="1">The sequence shown here is derived from an EMBL/GenBank/DDBJ whole genome shotgun (WGS) entry which is preliminary data.</text>
</comment>
<dbReference type="SUPFAM" id="SSF53649">
    <property type="entry name" value="Alkaline phosphatase-like"/>
    <property type="match status" value="1"/>
</dbReference>
<dbReference type="PANTHER" id="PTHR10974:SF1">
    <property type="entry name" value="FI08016P-RELATED"/>
    <property type="match status" value="1"/>
</dbReference>
<dbReference type="InterPro" id="IPR017850">
    <property type="entry name" value="Alkaline_phosphatase_core_sf"/>
</dbReference>
<accession>A0A443QFR4</accession>
<dbReference type="CDD" id="cd16021">
    <property type="entry name" value="ALP_like"/>
    <property type="match status" value="1"/>
</dbReference>
<dbReference type="Gene3D" id="3.40.720.10">
    <property type="entry name" value="Alkaline Phosphatase, subunit A"/>
    <property type="match status" value="1"/>
</dbReference>
<sequence>MLCDSRSPKKEETNGNSYSFEQLSNYTYEAINVNACRTPQLNPFTPQIARLITHVKPIQCSSEADWVVVSKGKAILKRNEGNVQCKITYLLRVDDNNSKSGKSVLLSSTQPEIELEEDFFQVKCTDDASREWENIMAAVHRDGEVVKRAKKKLNENELSSKRKQVNVLMIGFDSVSRAHFMRQMPKTYKYLVEQLNAIVLQNYNIVGDGTPQALIPILTGSSEVELPLTRKRFSNAQFVNVYPFVWNNFTDQGYVSCWAEDGPDFGTFQYRLRGFDAKPTDHYGRPFYLEAQKQYEHHKPYCLGSLPRVRIMLEWCRQLFHVYPDIAKFAFCFHSEYSHDDFNLLQLADGETKQWLERVQSDGILESTILIVMSDHGNRFSSLRQTQQGKQEERLPFFSFVLPKWFEKKFSNAVRNLRMNAKERLTTPFDLHATFLTILNEFNKGNDVGSKSSLANAIDLPRSLSLFEEIPNSRSCKDAEIEAHWCTCLIWRAADVSDPVVTAAAEALVNFINELTREVRNMCAVLEISHIIRAEKAEPNKVLLAFEKSKDLDGFVPDLSARTKISETIYQIQVVTKPSEAVYEGTLLYNHVFKSFKVTESQISRVNKYGNQPHCILNTHQELR</sequence>
<dbReference type="GO" id="GO:0005615">
    <property type="term" value="C:extracellular space"/>
    <property type="evidence" value="ECO:0007669"/>
    <property type="project" value="TreeGrafter"/>
</dbReference>